<proteinExistence type="predicted"/>
<dbReference type="Gene3D" id="3.90.245.10">
    <property type="entry name" value="Ribonucleoside hydrolase-like"/>
    <property type="match status" value="1"/>
</dbReference>
<dbReference type="AlphaFoldDB" id="A0A382GRR1"/>
<reference evidence="4" key="1">
    <citation type="submission" date="2018-05" db="EMBL/GenBank/DDBJ databases">
        <authorList>
            <person name="Lanie J.A."/>
            <person name="Ng W.-L."/>
            <person name="Kazmierczak K.M."/>
            <person name="Andrzejewski T.M."/>
            <person name="Davidsen T.M."/>
            <person name="Wayne K.J."/>
            <person name="Tettelin H."/>
            <person name="Glass J.I."/>
            <person name="Rusch D."/>
            <person name="Podicherti R."/>
            <person name="Tsui H.-C.T."/>
            <person name="Winkler M.E."/>
        </authorList>
    </citation>
    <scope>NUCLEOTIDE SEQUENCE</scope>
</reference>
<dbReference type="GO" id="GO:0008477">
    <property type="term" value="F:purine nucleosidase activity"/>
    <property type="evidence" value="ECO:0007669"/>
    <property type="project" value="TreeGrafter"/>
</dbReference>
<name>A0A382GRR1_9ZZZZ</name>
<keyword evidence="2" id="KW-0326">Glycosidase</keyword>
<evidence type="ECO:0000256" key="1">
    <source>
        <dbReference type="ARBA" id="ARBA00022801"/>
    </source>
</evidence>
<feature type="domain" description="Inosine/uridine-preferring nucleoside hydrolase" evidence="3">
    <location>
        <begin position="19"/>
        <end position="202"/>
    </location>
</feature>
<dbReference type="InterPro" id="IPR036452">
    <property type="entry name" value="Ribo_hydro-like"/>
</dbReference>
<organism evidence="4">
    <name type="scientific">marine metagenome</name>
    <dbReference type="NCBI Taxonomy" id="408172"/>
    <lineage>
        <taxon>unclassified sequences</taxon>
        <taxon>metagenomes</taxon>
        <taxon>ecological metagenomes</taxon>
    </lineage>
</organism>
<protein>
    <recommendedName>
        <fullName evidence="3">Inosine/uridine-preferring nucleoside hydrolase domain-containing protein</fullName>
    </recommendedName>
</protein>
<evidence type="ECO:0000256" key="2">
    <source>
        <dbReference type="ARBA" id="ARBA00023295"/>
    </source>
</evidence>
<dbReference type="PANTHER" id="PTHR12304:SF4">
    <property type="entry name" value="URIDINE NUCLEOSIDASE"/>
    <property type="match status" value="1"/>
</dbReference>
<dbReference type="Pfam" id="PF01156">
    <property type="entry name" value="IU_nuc_hydro"/>
    <property type="match status" value="1"/>
</dbReference>
<evidence type="ECO:0000259" key="3">
    <source>
        <dbReference type="Pfam" id="PF01156"/>
    </source>
</evidence>
<gene>
    <name evidence="4" type="ORF">METZ01_LOCUS230680</name>
</gene>
<dbReference type="EMBL" id="UINC01057066">
    <property type="protein sequence ID" value="SVB77826.1"/>
    <property type="molecule type" value="Genomic_DNA"/>
</dbReference>
<accession>A0A382GRR1</accession>
<dbReference type="PANTHER" id="PTHR12304">
    <property type="entry name" value="INOSINE-URIDINE PREFERRING NUCLEOSIDE HYDROLASE"/>
    <property type="match status" value="1"/>
</dbReference>
<evidence type="ECO:0000313" key="4">
    <source>
        <dbReference type="EMBL" id="SVB77826.1"/>
    </source>
</evidence>
<dbReference type="InterPro" id="IPR023186">
    <property type="entry name" value="IUNH"/>
</dbReference>
<dbReference type="GO" id="GO:0006152">
    <property type="term" value="P:purine nucleoside catabolic process"/>
    <property type="evidence" value="ECO:0007669"/>
    <property type="project" value="TreeGrafter"/>
</dbReference>
<keyword evidence="1" id="KW-0378">Hydrolase</keyword>
<dbReference type="GO" id="GO:0005829">
    <property type="term" value="C:cytosol"/>
    <property type="evidence" value="ECO:0007669"/>
    <property type="project" value="TreeGrafter"/>
</dbReference>
<dbReference type="InterPro" id="IPR001910">
    <property type="entry name" value="Inosine/uridine_hydrolase_dom"/>
</dbReference>
<dbReference type="SUPFAM" id="SSF53590">
    <property type="entry name" value="Nucleoside hydrolase"/>
    <property type="match status" value="1"/>
</dbReference>
<sequence>MNEYTVFDVAFPPEARKRVIVNTDAKNEADDQYAIVHAVLTPSFELHGIIPAHYGTRKTLVSLQESHDETIKLLRLMDLEGDVRVEDGAPRAIPDESTPVDSPGARLIIAEAMRQDERPLYVAFYGPLTDMASALLLKPAIEDRNIRVIWIGGGAWPDGGKEYNLSNDVHAANVVMKSSLELWQVPSSTYRTMGVSYAELIEKVYPHGAIGTYLVDQLLEHNAWSRPDMEFRSLGDSPCIGLIMDPACGRYSTRPAPTFDDQMHYVHSGQHRDIRVYEDVNTRFIHEDLFAKLAQFIRRGSRAR</sequence>